<protein>
    <submittedName>
        <fullName evidence="4">OXY1</fullName>
    </submittedName>
</protein>
<dbReference type="EMBL" id="MN518690">
    <property type="protein sequence ID" value="QIW91878.1"/>
    <property type="molecule type" value="Genomic_DNA"/>
</dbReference>
<feature type="domain" description="Fe2OG dioxygenase" evidence="3">
    <location>
        <begin position="162"/>
        <end position="270"/>
    </location>
</feature>
<sequence>MASISYAGLLHGTAEAVQSLTEAALTQGFFELDLDCSEGTSLQEDVRFLESFSEEIFDSPAPVKALYDFKKIGRFRTTGFKPLGSEEGAKPGKPDGFEMFMLPQNELLLSIFRDNLKCPPLVMSKRDILTHCMRNYEKASQTIVLRLTEGLGLGNELLEAHEPDQPSVTNLGFLKYPPQPKDSRNFGHIAHTDVGSLTILSSTARGLQVIDNDTQDWVFVESGPQHIFVQFGDCLKFLSQGRIIPSIHRVVPSDVDTSATKYTIAYFVRPNEKAQIATDDGTTEKRI</sequence>
<keyword evidence="2" id="KW-0560">Oxidoreductase</keyword>
<evidence type="ECO:0000256" key="2">
    <source>
        <dbReference type="RuleBase" id="RU003682"/>
    </source>
</evidence>
<organism evidence="4">
    <name type="scientific">Phialomyces arenicola</name>
    <dbReference type="NCBI Taxonomy" id="168477"/>
    <lineage>
        <taxon>Eukaryota</taxon>
        <taxon>Fungi</taxon>
        <taxon>Dikarya</taxon>
        <taxon>Ascomycota</taxon>
        <taxon>Pezizomycotina</taxon>
        <taxon>Eurotiomycetes</taxon>
        <taxon>Eurotiomycetidae</taxon>
        <taxon>Eurotiales</taxon>
        <taxon>Aspergillaceae</taxon>
        <taxon>Phialomyces</taxon>
    </lineage>
</organism>
<dbReference type="PANTHER" id="PTHR47990">
    <property type="entry name" value="2-OXOGLUTARATE (2OG) AND FE(II)-DEPENDENT OXYGENASE SUPERFAMILY PROTEIN-RELATED"/>
    <property type="match status" value="1"/>
</dbReference>
<name>A0A6H0XBQ6_9EURO</name>
<dbReference type="Pfam" id="PF03171">
    <property type="entry name" value="2OG-FeII_Oxy"/>
    <property type="match status" value="1"/>
</dbReference>
<dbReference type="SUPFAM" id="SSF51197">
    <property type="entry name" value="Clavaminate synthase-like"/>
    <property type="match status" value="1"/>
</dbReference>
<dbReference type="InterPro" id="IPR027443">
    <property type="entry name" value="IPNS-like_sf"/>
</dbReference>
<gene>
    <name evidence="4" type="primary">oxy1</name>
</gene>
<evidence type="ECO:0000256" key="1">
    <source>
        <dbReference type="ARBA" id="ARBA00008056"/>
    </source>
</evidence>
<dbReference type="GO" id="GO:0016491">
    <property type="term" value="F:oxidoreductase activity"/>
    <property type="evidence" value="ECO:0007669"/>
    <property type="project" value="UniProtKB-KW"/>
</dbReference>
<dbReference type="InterPro" id="IPR005123">
    <property type="entry name" value="Oxoglu/Fe-dep_dioxygenase_dom"/>
</dbReference>
<comment type="similarity">
    <text evidence="1 2">Belongs to the iron/ascorbate-dependent oxidoreductase family.</text>
</comment>
<keyword evidence="2" id="KW-0479">Metal-binding</keyword>
<dbReference type="InterPro" id="IPR044861">
    <property type="entry name" value="IPNS-like_FE2OG_OXY"/>
</dbReference>
<dbReference type="AlphaFoldDB" id="A0A6H0XBQ6"/>
<evidence type="ECO:0000259" key="3">
    <source>
        <dbReference type="PROSITE" id="PS51471"/>
    </source>
</evidence>
<dbReference type="GO" id="GO:0046872">
    <property type="term" value="F:metal ion binding"/>
    <property type="evidence" value="ECO:0007669"/>
    <property type="project" value="UniProtKB-KW"/>
</dbReference>
<evidence type="ECO:0000313" key="4">
    <source>
        <dbReference type="EMBL" id="QIW91878.1"/>
    </source>
</evidence>
<dbReference type="InterPro" id="IPR050231">
    <property type="entry name" value="Iron_ascorbate_oxido_reductase"/>
</dbReference>
<accession>A0A6H0XBQ6</accession>
<dbReference type="Gene3D" id="2.60.120.330">
    <property type="entry name" value="B-lactam Antibiotic, Isopenicillin N Synthase, Chain"/>
    <property type="match status" value="1"/>
</dbReference>
<dbReference type="PROSITE" id="PS51471">
    <property type="entry name" value="FE2OG_OXY"/>
    <property type="match status" value="1"/>
</dbReference>
<reference evidence="4" key="1">
    <citation type="journal article" date="2020" name="Environ. Microbiol.">
        <title>Acrophiarin (antibiotic S31794/F-1) from Penicillium arenicola shares biosynthetic features with both Aspergillus- and Leotiomycete-type echinocandins.</title>
        <authorList>
            <person name="Lan N."/>
            <person name="Perlatti B."/>
            <person name="Kvitek D.J."/>
            <person name="Wiemann P."/>
            <person name="Harvey C.J.B."/>
            <person name="Frisvad J."/>
            <person name="An Z."/>
            <person name="Bills G.F."/>
        </authorList>
    </citation>
    <scope>NUCLEOTIDE SEQUENCE</scope>
    <source>
        <strain evidence="4">NRRL 8095</strain>
    </source>
</reference>
<proteinExistence type="inferred from homology"/>
<keyword evidence="2" id="KW-0408">Iron</keyword>